<gene>
    <name evidence="12" type="ORF">TWF696_009791</name>
</gene>
<evidence type="ECO:0000256" key="9">
    <source>
        <dbReference type="ARBA" id="ARBA00023136"/>
    </source>
</evidence>
<reference evidence="12 13" key="1">
    <citation type="submission" date="2019-10" db="EMBL/GenBank/DDBJ databases">
        <authorList>
            <person name="Palmer J.M."/>
        </authorList>
    </citation>
    <scope>NUCLEOTIDE SEQUENCE [LARGE SCALE GENOMIC DNA]</scope>
    <source>
        <strain evidence="12 13">TWF696</strain>
    </source>
</reference>
<evidence type="ECO:0000313" key="13">
    <source>
        <dbReference type="Proteomes" id="UP001375240"/>
    </source>
</evidence>
<evidence type="ECO:0000256" key="5">
    <source>
        <dbReference type="ARBA" id="ARBA00010880"/>
    </source>
</evidence>
<dbReference type="GO" id="GO:0005829">
    <property type="term" value="C:cytosol"/>
    <property type="evidence" value="ECO:0007669"/>
    <property type="project" value="UniProtKB-SubCell"/>
</dbReference>
<dbReference type="InterPro" id="IPR019357">
    <property type="entry name" value="SCOC"/>
</dbReference>
<dbReference type="Proteomes" id="UP001375240">
    <property type="component" value="Unassembled WGS sequence"/>
</dbReference>
<evidence type="ECO:0000256" key="10">
    <source>
        <dbReference type="SAM" id="Coils"/>
    </source>
</evidence>
<keyword evidence="8 10" id="KW-0175">Coiled coil</keyword>
<sequence>MHKLSLRGISAIPGSGMDAAERSPDSITSPVHAGDDVGVLDLEEEEMYARTMSPRRNSEEMERYAAEAKEKLEQQAKLLQESLLALLDRVDKVREEHDKLEGENKFLQDYIGHLMQTSKITGSGGIKSSSNRGK</sequence>
<evidence type="ECO:0000256" key="7">
    <source>
        <dbReference type="ARBA" id="ARBA00023034"/>
    </source>
</evidence>
<dbReference type="AlphaFoldDB" id="A0AAV9UGM4"/>
<evidence type="ECO:0000256" key="2">
    <source>
        <dbReference type="ARBA" id="ARBA00004255"/>
    </source>
</evidence>
<comment type="function">
    <text evidence="1">Positive regulator of amino acid starvation-induced autophagy.</text>
</comment>
<evidence type="ECO:0000256" key="11">
    <source>
        <dbReference type="SAM" id="MobiDB-lite"/>
    </source>
</evidence>
<name>A0AAV9UGM4_9PEZI</name>
<dbReference type="Gene3D" id="1.20.5.170">
    <property type="match status" value="1"/>
</dbReference>
<evidence type="ECO:0000256" key="8">
    <source>
        <dbReference type="ARBA" id="ARBA00023054"/>
    </source>
</evidence>
<dbReference type="GO" id="GO:0000139">
    <property type="term" value="C:Golgi membrane"/>
    <property type="evidence" value="ECO:0007669"/>
    <property type="project" value="UniProtKB-SubCell"/>
</dbReference>
<keyword evidence="6" id="KW-0963">Cytoplasm</keyword>
<feature type="coiled-coil region" evidence="10">
    <location>
        <begin position="58"/>
        <end position="110"/>
    </location>
</feature>
<evidence type="ECO:0000256" key="6">
    <source>
        <dbReference type="ARBA" id="ARBA00022490"/>
    </source>
</evidence>
<dbReference type="PANTHER" id="PTHR21614:SF0">
    <property type="entry name" value="GEO08385P1"/>
    <property type="match status" value="1"/>
</dbReference>
<evidence type="ECO:0008006" key="14">
    <source>
        <dbReference type="Google" id="ProtNLM"/>
    </source>
</evidence>
<dbReference type="PANTHER" id="PTHR21614">
    <property type="entry name" value="SHORT COILED COIL PROTEIN"/>
    <property type="match status" value="1"/>
</dbReference>
<comment type="caution">
    <text evidence="12">The sequence shown here is derived from an EMBL/GenBank/DDBJ whole genome shotgun (WGS) entry which is preliminary data.</text>
</comment>
<keyword evidence="9" id="KW-0472">Membrane</keyword>
<evidence type="ECO:0000313" key="12">
    <source>
        <dbReference type="EMBL" id="KAK6338995.1"/>
    </source>
</evidence>
<dbReference type="GO" id="GO:0005802">
    <property type="term" value="C:trans-Golgi network"/>
    <property type="evidence" value="ECO:0007669"/>
    <property type="project" value="TreeGrafter"/>
</dbReference>
<dbReference type="Pfam" id="PF10224">
    <property type="entry name" value="DUF2205"/>
    <property type="match status" value="1"/>
</dbReference>
<keyword evidence="7" id="KW-0333">Golgi apparatus</keyword>
<feature type="region of interest" description="Disordered" evidence="11">
    <location>
        <begin position="1"/>
        <end position="36"/>
    </location>
</feature>
<organism evidence="12 13">
    <name type="scientific">Orbilia brochopaga</name>
    <dbReference type="NCBI Taxonomy" id="3140254"/>
    <lineage>
        <taxon>Eukaryota</taxon>
        <taxon>Fungi</taxon>
        <taxon>Dikarya</taxon>
        <taxon>Ascomycota</taxon>
        <taxon>Pezizomycotina</taxon>
        <taxon>Orbiliomycetes</taxon>
        <taxon>Orbiliales</taxon>
        <taxon>Orbiliaceae</taxon>
        <taxon>Orbilia</taxon>
    </lineage>
</organism>
<proteinExistence type="inferred from homology"/>
<comment type="subcellular location">
    <subcellularLocation>
        <location evidence="3">Cytoplasm</location>
        <location evidence="3">Cytosol</location>
    </subcellularLocation>
    <subcellularLocation>
        <location evidence="2">Golgi apparatus membrane</location>
        <topology evidence="2">Peripheral membrane protein</topology>
        <orientation evidence="2">Cytoplasmic side</orientation>
    </subcellularLocation>
    <subcellularLocation>
        <location evidence="4">Golgi apparatus</location>
        <location evidence="4">trans-Golgi network</location>
    </subcellularLocation>
</comment>
<evidence type="ECO:0000256" key="3">
    <source>
        <dbReference type="ARBA" id="ARBA00004514"/>
    </source>
</evidence>
<dbReference type="EMBL" id="JAVHNQ010000009">
    <property type="protein sequence ID" value="KAK6338995.1"/>
    <property type="molecule type" value="Genomic_DNA"/>
</dbReference>
<evidence type="ECO:0000256" key="1">
    <source>
        <dbReference type="ARBA" id="ARBA00002743"/>
    </source>
</evidence>
<keyword evidence="13" id="KW-1185">Reference proteome</keyword>
<protein>
    <recommendedName>
        <fullName evidence="14">BZIP transcription factor</fullName>
    </recommendedName>
</protein>
<accession>A0AAV9UGM4</accession>
<evidence type="ECO:0000256" key="4">
    <source>
        <dbReference type="ARBA" id="ARBA00004601"/>
    </source>
</evidence>
<comment type="similarity">
    <text evidence="5">Belongs to the SCOC family.</text>
</comment>